<feature type="region of interest" description="Disordered" evidence="1">
    <location>
        <begin position="1"/>
        <end position="43"/>
    </location>
</feature>
<dbReference type="SUPFAM" id="SSF48371">
    <property type="entry name" value="ARM repeat"/>
    <property type="match status" value="1"/>
</dbReference>
<evidence type="ECO:0000313" key="2">
    <source>
        <dbReference type="EMBL" id="GCE13748.1"/>
    </source>
</evidence>
<dbReference type="EMBL" id="BIFR01000001">
    <property type="protein sequence ID" value="GCE13748.1"/>
    <property type="molecule type" value="Genomic_DNA"/>
</dbReference>
<gene>
    <name evidence="2" type="ORF">KTT_36070</name>
</gene>
<evidence type="ECO:0008006" key="4">
    <source>
        <dbReference type="Google" id="ProtNLM"/>
    </source>
</evidence>
<dbReference type="InterPro" id="IPR011989">
    <property type="entry name" value="ARM-like"/>
</dbReference>
<reference evidence="3" key="1">
    <citation type="submission" date="2018-12" db="EMBL/GenBank/DDBJ databases">
        <title>Tengunoibacter tsumagoiensis gen. nov., sp. nov., Dictyobacter kobayashii sp. nov., D. alpinus sp. nov., and D. joshuensis sp. nov. and description of Dictyobacteraceae fam. nov. within the order Ktedonobacterales isolated from Tengu-no-mugimeshi.</title>
        <authorList>
            <person name="Wang C.M."/>
            <person name="Zheng Y."/>
            <person name="Sakai Y."/>
            <person name="Toyoda A."/>
            <person name="Minakuchi Y."/>
            <person name="Abe K."/>
            <person name="Yokota A."/>
            <person name="Yabe S."/>
        </authorList>
    </citation>
    <scope>NUCLEOTIDE SEQUENCE [LARGE SCALE GENOMIC DNA]</scope>
    <source>
        <strain evidence="3">Uno3</strain>
    </source>
</reference>
<dbReference type="AlphaFoldDB" id="A0A402A3K8"/>
<dbReference type="Proteomes" id="UP000287352">
    <property type="component" value="Unassembled WGS sequence"/>
</dbReference>
<name>A0A402A3K8_9CHLR</name>
<dbReference type="Pfam" id="PF03130">
    <property type="entry name" value="HEAT_PBS"/>
    <property type="match status" value="1"/>
</dbReference>
<proteinExistence type="predicted"/>
<keyword evidence="3" id="KW-1185">Reference proteome</keyword>
<accession>A0A402A3K8</accession>
<sequence length="629" mass="69790">MSEKDNKQLEATSPAPSELHESGFLVIEETDTQAESARPVPPLLSSTSIIPDTQMFERLGTVEHLAVRRPIPPLNTDNPDIKQRLSSLRTAVTRLLTALRWKERSIVETADQLIPLLNVGSVPQWQSTLMPLLYEIDRAGTLLPVWLQIIDRGDPPDLPADANPGETLPGRARRFAILMLGYYRMLGITGAGNTATASDIPTKLQQLAIDPTTSYYATQALARQGTLPAMEALMNALRMARGWAKVDVVERCLELKQERFAPLLIASGLDNAPGLESYLASALYYALPLELYLQGPVQAQEPAEHPLLLENAALIFHQVLLDTLTHPSPGPERPLPLLFERSFPDRARALIESVRIHISWQQALALHRLGMLLGRYWGEISRGEMNEPRIVDVVSPCLPLMRELERWMGNTGRDTLIAALSTTDWRQSLAISRALGELREVRALPSLLTLLSQITDVNDLQQALAVESLCHTLGNLRDPAAIEPLLQFLQRTIHLTERLKQAKQPENLPSGHPAIPESIAYAAIVRTCGQIGNPIALPTIQQAANDLDPYVRAQALEALRRMDPQGRSEQSQQIAREALNDPRASIVRFACQLVVDYRLHAASTDLRTLMETRPELYTPACEALRLLEG</sequence>
<protein>
    <recommendedName>
        <fullName evidence="4">HEAT repeat domain-containing protein</fullName>
    </recommendedName>
</protein>
<dbReference type="InterPro" id="IPR004155">
    <property type="entry name" value="PBS_lyase_HEAT"/>
</dbReference>
<dbReference type="SMART" id="SM00567">
    <property type="entry name" value="EZ_HEAT"/>
    <property type="match status" value="4"/>
</dbReference>
<dbReference type="Gene3D" id="1.25.10.10">
    <property type="entry name" value="Leucine-rich Repeat Variant"/>
    <property type="match status" value="2"/>
</dbReference>
<dbReference type="RefSeq" id="WP_126581249.1">
    <property type="nucleotide sequence ID" value="NZ_BIFR01000001.1"/>
</dbReference>
<dbReference type="InterPro" id="IPR016024">
    <property type="entry name" value="ARM-type_fold"/>
</dbReference>
<evidence type="ECO:0000313" key="3">
    <source>
        <dbReference type="Proteomes" id="UP000287352"/>
    </source>
</evidence>
<comment type="caution">
    <text evidence="2">The sequence shown here is derived from an EMBL/GenBank/DDBJ whole genome shotgun (WGS) entry which is preliminary data.</text>
</comment>
<evidence type="ECO:0000256" key="1">
    <source>
        <dbReference type="SAM" id="MobiDB-lite"/>
    </source>
</evidence>
<dbReference type="Pfam" id="PF13646">
    <property type="entry name" value="HEAT_2"/>
    <property type="match status" value="1"/>
</dbReference>
<organism evidence="2 3">
    <name type="scientific">Tengunoibacter tsumagoiensis</name>
    <dbReference type="NCBI Taxonomy" id="2014871"/>
    <lineage>
        <taxon>Bacteria</taxon>
        <taxon>Bacillati</taxon>
        <taxon>Chloroflexota</taxon>
        <taxon>Ktedonobacteria</taxon>
        <taxon>Ktedonobacterales</taxon>
        <taxon>Dictyobacteraceae</taxon>
        <taxon>Tengunoibacter</taxon>
    </lineage>
</organism>
<dbReference type="OrthoDB" id="138390at2"/>